<dbReference type="InterPro" id="IPR015424">
    <property type="entry name" value="PyrdxlP-dep_Trfase"/>
</dbReference>
<dbReference type="InterPro" id="IPR002129">
    <property type="entry name" value="PyrdxlP-dep_de-COase"/>
</dbReference>
<dbReference type="PROSITE" id="PS51318">
    <property type="entry name" value="TAT"/>
    <property type="match status" value="1"/>
</dbReference>
<keyword evidence="4 6" id="KW-0663">Pyridoxal phosphate</keyword>
<sequence length="448" mass="50959">MNNRRDFLKNSVFLSGGLALASGGFAGAHSELTARKPGKKPLDSAQEKFIHLRRQLLKKQNPKQFLGYPINLNLPSQGFLDWQEQLYQLEYGLRSMNNVGDPFYQRSVYDSHYLEADLIERFAQFHGFDKSNCWGFVSNSGTDSNMHGVYIGKTLLENRHGKPPKLYYTEDAHYSIQIIQDLLSLPAVLVKSSKEGNMDCQDLARQLKENASEGAIIFATMGTTLKGAIDNLDEIHEAIEGHNSYLHLDCALFGGFCHFGKSAANLKAIQSGKRRFDSMSISCHKFFGFQSTAGLFFTHGDRFEEFRGYFSKSHDPAYITHVPGTISCSRDPLKPALFHYYCTEASQEEQRQDYHHMMNMTAYIHKHMQKQFPQLETKRFSEESNTLYFKLVNQDLVDKWTLAKVKAVAGQRPAYAHIVVMPHVGKAMADEFLNDLSHYHSRGLLQNV</sequence>
<proteinExistence type="inferred from homology"/>
<dbReference type="EC" id="4.1.1.22" evidence="8"/>
<evidence type="ECO:0000256" key="2">
    <source>
        <dbReference type="ARBA" id="ARBA00009533"/>
    </source>
</evidence>
<name>A0A7X0JQ85_9GAMM</name>
<protein>
    <submittedName>
        <fullName evidence="8">Histidine decarboxylase</fullName>
        <ecNumber evidence="8">4.1.1.22</ecNumber>
    </submittedName>
</protein>
<evidence type="ECO:0000256" key="7">
    <source>
        <dbReference type="RuleBase" id="RU000382"/>
    </source>
</evidence>
<dbReference type="SUPFAM" id="SSF53383">
    <property type="entry name" value="PLP-dependent transferases"/>
    <property type="match status" value="1"/>
</dbReference>
<dbReference type="Proteomes" id="UP000528457">
    <property type="component" value="Unassembled WGS sequence"/>
</dbReference>
<dbReference type="GO" id="GO:0004398">
    <property type="term" value="F:histidine decarboxylase activity"/>
    <property type="evidence" value="ECO:0007669"/>
    <property type="project" value="UniProtKB-EC"/>
</dbReference>
<dbReference type="Pfam" id="PF00282">
    <property type="entry name" value="Pyridoxal_deC"/>
    <property type="match status" value="1"/>
</dbReference>
<comment type="caution">
    <text evidence="8">The sequence shown here is derived from an EMBL/GenBank/DDBJ whole genome shotgun (WGS) entry which is preliminary data.</text>
</comment>
<dbReference type="PANTHER" id="PTHR46101:SF2">
    <property type="entry name" value="SERINE DECARBOXYLASE"/>
    <property type="match status" value="1"/>
</dbReference>
<evidence type="ECO:0000256" key="6">
    <source>
        <dbReference type="PIRSR" id="PIRSR602129-50"/>
    </source>
</evidence>
<accession>A0A7X0JQ85</accession>
<keyword evidence="9" id="KW-1185">Reference proteome</keyword>
<keyword evidence="5 7" id="KW-0456">Lyase</keyword>
<comment type="similarity">
    <text evidence="2 7">Belongs to the group II decarboxylase family.</text>
</comment>
<evidence type="ECO:0000313" key="8">
    <source>
        <dbReference type="EMBL" id="MBB6520220.1"/>
    </source>
</evidence>
<gene>
    <name evidence="8" type="ORF">HNR48_000498</name>
</gene>
<feature type="modified residue" description="N6-(pyridoxal phosphate)lysine" evidence="6">
    <location>
        <position position="285"/>
    </location>
</feature>
<dbReference type="InParanoid" id="A0A7X0JQ85"/>
<comment type="cofactor">
    <cofactor evidence="1 6 7">
        <name>pyridoxal 5'-phosphate</name>
        <dbReference type="ChEBI" id="CHEBI:597326"/>
    </cofactor>
</comment>
<dbReference type="GO" id="GO:0030170">
    <property type="term" value="F:pyridoxal phosphate binding"/>
    <property type="evidence" value="ECO:0007669"/>
    <property type="project" value="InterPro"/>
</dbReference>
<dbReference type="AlphaFoldDB" id="A0A7X0JQ85"/>
<dbReference type="InterPro" id="IPR015422">
    <property type="entry name" value="PyrdxlP-dep_Trfase_small"/>
</dbReference>
<dbReference type="InterPro" id="IPR015421">
    <property type="entry name" value="PyrdxlP-dep_Trfase_major"/>
</dbReference>
<evidence type="ECO:0000256" key="5">
    <source>
        <dbReference type="ARBA" id="ARBA00023239"/>
    </source>
</evidence>
<organism evidence="8 9">
    <name type="scientific">Pseudoteredinibacter isoporae</name>
    <dbReference type="NCBI Taxonomy" id="570281"/>
    <lineage>
        <taxon>Bacteria</taxon>
        <taxon>Pseudomonadati</taxon>
        <taxon>Pseudomonadota</taxon>
        <taxon>Gammaproteobacteria</taxon>
        <taxon>Cellvibrionales</taxon>
        <taxon>Cellvibrionaceae</taxon>
        <taxon>Pseudoteredinibacter</taxon>
    </lineage>
</organism>
<dbReference type="InterPro" id="IPR006311">
    <property type="entry name" value="TAT_signal"/>
</dbReference>
<dbReference type="Gene3D" id="3.90.1150.10">
    <property type="entry name" value="Aspartate Aminotransferase, domain 1"/>
    <property type="match status" value="1"/>
</dbReference>
<dbReference type="Gene3D" id="3.40.640.10">
    <property type="entry name" value="Type I PLP-dependent aspartate aminotransferase-like (Major domain)"/>
    <property type="match status" value="1"/>
</dbReference>
<dbReference type="InterPro" id="IPR051151">
    <property type="entry name" value="Group_II_Decarboxylase"/>
</dbReference>
<dbReference type="EMBL" id="JACHHT010000001">
    <property type="protein sequence ID" value="MBB6520220.1"/>
    <property type="molecule type" value="Genomic_DNA"/>
</dbReference>
<keyword evidence="3" id="KW-0210">Decarboxylase</keyword>
<reference evidence="8 9" key="1">
    <citation type="submission" date="2020-08" db="EMBL/GenBank/DDBJ databases">
        <title>Genomic Encyclopedia of Type Strains, Phase IV (KMG-IV): sequencing the most valuable type-strain genomes for metagenomic binning, comparative biology and taxonomic classification.</title>
        <authorList>
            <person name="Goeker M."/>
        </authorList>
    </citation>
    <scope>NUCLEOTIDE SEQUENCE [LARGE SCALE GENOMIC DNA]</scope>
    <source>
        <strain evidence="8 9">DSM 22368</strain>
    </source>
</reference>
<evidence type="ECO:0000313" key="9">
    <source>
        <dbReference type="Proteomes" id="UP000528457"/>
    </source>
</evidence>
<dbReference type="PANTHER" id="PTHR46101">
    <property type="match status" value="1"/>
</dbReference>
<dbReference type="RefSeq" id="WP_166851875.1">
    <property type="nucleotide sequence ID" value="NZ_JAAONY010000001.1"/>
</dbReference>
<evidence type="ECO:0000256" key="3">
    <source>
        <dbReference type="ARBA" id="ARBA00022793"/>
    </source>
</evidence>
<evidence type="ECO:0000256" key="4">
    <source>
        <dbReference type="ARBA" id="ARBA00022898"/>
    </source>
</evidence>
<evidence type="ECO:0000256" key="1">
    <source>
        <dbReference type="ARBA" id="ARBA00001933"/>
    </source>
</evidence>
<dbReference type="GO" id="GO:0019752">
    <property type="term" value="P:carboxylic acid metabolic process"/>
    <property type="evidence" value="ECO:0007669"/>
    <property type="project" value="InterPro"/>
</dbReference>